<protein>
    <submittedName>
        <fullName evidence="3">WecB/TagA/CpsF family glycosyltransferase</fullName>
    </submittedName>
</protein>
<sequence length="228" mass="25365">MVSTCLAARATPAARSFAVFSANGQVLALSHRDRSYRALLEQADALDADGQPLVIISQLLLATPLPERAATTDLFHDAARAACVHGLRFYFLGATAENIEIAVAAISRQYPALQIAGWRNGYFREADEAAICAAIVAASTDVLWVGLGVPHQEAFVVRNRERLRGVGWIKTCGGLFDYFQPTSRRAPRWMQKAGIEWLFRVAREPRKYLWRYATTNGTALWLLLMRTR</sequence>
<dbReference type="RefSeq" id="WP_154739612.1">
    <property type="nucleotide sequence ID" value="NZ_WMBQ01000001.1"/>
</dbReference>
<proteinExistence type="predicted"/>
<dbReference type="CDD" id="cd06533">
    <property type="entry name" value="Glyco_transf_WecG_TagA"/>
    <property type="match status" value="1"/>
</dbReference>
<evidence type="ECO:0000313" key="3">
    <source>
        <dbReference type="EMBL" id="MTD94550.1"/>
    </source>
</evidence>
<dbReference type="AlphaFoldDB" id="A0A6I3KKU6"/>
<reference evidence="3 4" key="1">
    <citation type="submission" date="2019-11" db="EMBL/GenBank/DDBJ databases">
        <title>Identification of a novel strain.</title>
        <authorList>
            <person name="Xu Q."/>
            <person name="Wang G."/>
        </authorList>
    </citation>
    <scope>NUCLEOTIDE SEQUENCE [LARGE SCALE GENOMIC DNA]</scope>
    <source>
        <strain evidence="4">xq</strain>
    </source>
</reference>
<evidence type="ECO:0000256" key="2">
    <source>
        <dbReference type="ARBA" id="ARBA00022679"/>
    </source>
</evidence>
<evidence type="ECO:0000313" key="4">
    <source>
        <dbReference type="Proteomes" id="UP000440694"/>
    </source>
</evidence>
<gene>
    <name evidence="3" type="ORF">GIW81_09425</name>
</gene>
<dbReference type="Pfam" id="PF03808">
    <property type="entry name" value="Glyco_tran_WecG"/>
    <property type="match status" value="1"/>
</dbReference>
<keyword evidence="2 3" id="KW-0808">Transferase</keyword>
<dbReference type="GO" id="GO:0016758">
    <property type="term" value="F:hexosyltransferase activity"/>
    <property type="evidence" value="ECO:0007669"/>
    <property type="project" value="TreeGrafter"/>
</dbReference>
<comment type="caution">
    <text evidence="3">The sequence shown here is derived from an EMBL/GenBank/DDBJ whole genome shotgun (WGS) entry which is preliminary data.</text>
</comment>
<dbReference type="NCBIfam" id="TIGR00696">
    <property type="entry name" value="wecG_tagA_cpsF"/>
    <property type="match status" value="1"/>
</dbReference>
<organism evidence="3 4">
    <name type="scientific">Hyphomicrobium album</name>
    <dbReference type="NCBI Taxonomy" id="2665159"/>
    <lineage>
        <taxon>Bacteria</taxon>
        <taxon>Pseudomonadati</taxon>
        <taxon>Pseudomonadota</taxon>
        <taxon>Alphaproteobacteria</taxon>
        <taxon>Hyphomicrobiales</taxon>
        <taxon>Hyphomicrobiaceae</taxon>
        <taxon>Hyphomicrobium</taxon>
    </lineage>
</organism>
<evidence type="ECO:0000256" key="1">
    <source>
        <dbReference type="ARBA" id="ARBA00022676"/>
    </source>
</evidence>
<dbReference type="PANTHER" id="PTHR34136">
    <property type="match status" value="1"/>
</dbReference>
<name>A0A6I3KKU6_9HYPH</name>
<dbReference type="Proteomes" id="UP000440694">
    <property type="component" value="Unassembled WGS sequence"/>
</dbReference>
<keyword evidence="4" id="KW-1185">Reference proteome</keyword>
<keyword evidence="1" id="KW-0328">Glycosyltransferase</keyword>
<dbReference type="InterPro" id="IPR004629">
    <property type="entry name" value="WecG_TagA_CpsF"/>
</dbReference>
<accession>A0A6I3KKU6</accession>
<dbReference type="PANTHER" id="PTHR34136:SF1">
    <property type="entry name" value="UDP-N-ACETYL-D-MANNOSAMINURONIC ACID TRANSFERASE"/>
    <property type="match status" value="1"/>
</dbReference>
<dbReference type="EMBL" id="WMBQ01000001">
    <property type="protein sequence ID" value="MTD94550.1"/>
    <property type="molecule type" value="Genomic_DNA"/>
</dbReference>